<reference evidence="1 2" key="1">
    <citation type="submission" date="2023-01" db="EMBL/GenBank/DDBJ databases">
        <title>Analysis of 21 Apiospora genomes using comparative genomics revels a genus with tremendous synthesis potential of carbohydrate active enzymes and secondary metabolites.</title>
        <authorList>
            <person name="Sorensen T."/>
        </authorList>
    </citation>
    <scope>NUCLEOTIDE SEQUENCE [LARGE SCALE GENOMIC DNA]</scope>
    <source>
        <strain evidence="1 2">CBS 33761</strain>
    </source>
</reference>
<name>A0ABR1T5C4_9PEZI</name>
<dbReference type="EMBL" id="JAQQWK010000005">
    <property type="protein sequence ID" value="KAK8041784.1"/>
    <property type="molecule type" value="Genomic_DNA"/>
</dbReference>
<comment type="caution">
    <text evidence="1">The sequence shown here is derived from an EMBL/GenBank/DDBJ whole genome shotgun (WGS) entry which is preliminary data.</text>
</comment>
<evidence type="ECO:0000313" key="1">
    <source>
        <dbReference type="EMBL" id="KAK8041784.1"/>
    </source>
</evidence>
<keyword evidence="2" id="KW-1185">Reference proteome</keyword>
<organism evidence="1 2">
    <name type="scientific">Apiospora rasikravindrae</name>
    <dbReference type="NCBI Taxonomy" id="990691"/>
    <lineage>
        <taxon>Eukaryota</taxon>
        <taxon>Fungi</taxon>
        <taxon>Dikarya</taxon>
        <taxon>Ascomycota</taxon>
        <taxon>Pezizomycotina</taxon>
        <taxon>Sordariomycetes</taxon>
        <taxon>Xylariomycetidae</taxon>
        <taxon>Amphisphaeriales</taxon>
        <taxon>Apiosporaceae</taxon>
        <taxon>Apiospora</taxon>
    </lineage>
</organism>
<sequence length="156" mass="17106">MRGDLGEGLLLGNGGGTAPILSGGDEVTRVDRWSLSSPTLSSPRALTGYHSTWLTGNDVDWVDDAFAALIFCGRSAGKPYHRMLDQYDLSHAWWTGTSDGADPVPVEAQSWGPQHCICIWRIWRIWRPNNQQRDCACSRQGDGDRCLGNISEAASE</sequence>
<proteinExistence type="predicted"/>
<accession>A0ABR1T5C4</accession>
<gene>
    <name evidence="1" type="ORF">PG993_006307</name>
</gene>
<dbReference type="Proteomes" id="UP001444661">
    <property type="component" value="Unassembled WGS sequence"/>
</dbReference>
<protein>
    <submittedName>
        <fullName evidence="1">Uncharacterized protein</fullName>
    </submittedName>
</protein>
<evidence type="ECO:0000313" key="2">
    <source>
        <dbReference type="Proteomes" id="UP001444661"/>
    </source>
</evidence>